<organism evidence="6 7">
    <name type="scientific">Canna indica</name>
    <name type="common">Indian-shot</name>
    <dbReference type="NCBI Taxonomy" id="4628"/>
    <lineage>
        <taxon>Eukaryota</taxon>
        <taxon>Viridiplantae</taxon>
        <taxon>Streptophyta</taxon>
        <taxon>Embryophyta</taxon>
        <taxon>Tracheophyta</taxon>
        <taxon>Spermatophyta</taxon>
        <taxon>Magnoliopsida</taxon>
        <taxon>Liliopsida</taxon>
        <taxon>Zingiberales</taxon>
        <taxon>Cannaceae</taxon>
        <taxon>Canna</taxon>
    </lineage>
</organism>
<dbReference type="InterPro" id="IPR018244">
    <property type="entry name" value="Allrgn_V5/Tpx1_CS"/>
</dbReference>
<dbReference type="SUPFAM" id="SSF55797">
    <property type="entry name" value="PR-1-like"/>
    <property type="match status" value="1"/>
</dbReference>
<feature type="compositionally biased region" description="Low complexity" evidence="3">
    <location>
        <begin position="30"/>
        <end position="43"/>
    </location>
</feature>
<dbReference type="Proteomes" id="UP001327560">
    <property type="component" value="Chromosome 6"/>
</dbReference>
<reference evidence="6 7" key="1">
    <citation type="submission" date="2023-10" db="EMBL/GenBank/DDBJ databases">
        <title>Chromosome-scale genome assembly provides insights into flower coloration mechanisms of Canna indica.</title>
        <authorList>
            <person name="Li C."/>
        </authorList>
    </citation>
    <scope>NUCLEOTIDE SEQUENCE [LARGE SCALE GENOMIC DNA]</scope>
    <source>
        <tissue evidence="6">Flower</tissue>
    </source>
</reference>
<dbReference type="AlphaFoldDB" id="A0AAQ3QH99"/>
<dbReference type="InterPro" id="IPR035940">
    <property type="entry name" value="CAP_sf"/>
</dbReference>
<dbReference type="Pfam" id="PF00188">
    <property type="entry name" value="CAP"/>
    <property type="match status" value="1"/>
</dbReference>
<feature type="chain" id="PRO_5042973274" description="SCP domain-containing protein" evidence="4">
    <location>
        <begin position="29"/>
        <end position="341"/>
    </location>
</feature>
<dbReference type="PANTHER" id="PTHR10334">
    <property type="entry name" value="CYSTEINE-RICH SECRETORY PROTEIN-RELATED"/>
    <property type="match status" value="1"/>
</dbReference>
<proteinExistence type="predicted"/>
<dbReference type="GO" id="GO:0005576">
    <property type="term" value="C:extracellular region"/>
    <property type="evidence" value="ECO:0007669"/>
    <property type="project" value="InterPro"/>
</dbReference>
<name>A0AAQ3QH99_9LILI</name>
<protein>
    <recommendedName>
        <fullName evidence="5">SCP domain-containing protein</fullName>
    </recommendedName>
</protein>
<dbReference type="Gene3D" id="3.40.33.10">
    <property type="entry name" value="CAP"/>
    <property type="match status" value="1"/>
</dbReference>
<feature type="compositionally biased region" description="Pro residues" evidence="3">
    <location>
        <begin position="120"/>
        <end position="157"/>
    </location>
</feature>
<feature type="region of interest" description="Disordered" evidence="3">
    <location>
        <begin position="30"/>
        <end position="58"/>
    </location>
</feature>
<dbReference type="PRINTS" id="PR00838">
    <property type="entry name" value="V5ALLERGEN"/>
</dbReference>
<dbReference type="PROSITE" id="PS01010">
    <property type="entry name" value="CRISP_2"/>
    <property type="match status" value="1"/>
</dbReference>
<evidence type="ECO:0000256" key="1">
    <source>
        <dbReference type="ARBA" id="ARBA00003143"/>
    </source>
</evidence>
<dbReference type="SMART" id="SM00198">
    <property type="entry name" value="SCP"/>
    <property type="match status" value="1"/>
</dbReference>
<dbReference type="InterPro" id="IPR001283">
    <property type="entry name" value="CRISP-related"/>
</dbReference>
<dbReference type="PRINTS" id="PR00837">
    <property type="entry name" value="V5TPXLIKE"/>
</dbReference>
<dbReference type="PROSITE" id="PS01009">
    <property type="entry name" value="CRISP_1"/>
    <property type="match status" value="1"/>
</dbReference>
<accession>A0AAQ3QH99</accession>
<keyword evidence="2" id="KW-0568">Pathogenesis-related protein</keyword>
<keyword evidence="4" id="KW-0732">Signal</keyword>
<keyword evidence="2" id="KW-0611">Plant defense</keyword>
<feature type="compositionally biased region" description="Polar residues" evidence="3">
    <location>
        <begin position="44"/>
        <end position="53"/>
    </location>
</feature>
<sequence length="341" mass="36680">MHDRRMAMPASALLPLLVLLSFLPPSAPQSSPSPIASPLLPSPTANAGINGNVETPLPTTRKLGARKRFKPLVNALAFKKRRSKSIMRTDKDEGSFLNGGKAAAIVSPLLLTPPTTTTPLSPPPTTPPPPPPTSPPPPPPSPPPPPPPPPTTPPAPSPSSYYPFHPPTLPPPPPPPPTESPVPPSGGGFVPPPSGRRWRSNIVREFLLPHNQVRAALGEPALAWNKTLARFARRWAETRRGDCAMIHSSGPYGENLFWGSGWDWTASQAVLNWAEEMVDYNRADNSCTPGKVCGHFTQIVWNSTTTVGCARVECYAGGVIITCNYHPPGNWLGESPFHERY</sequence>
<dbReference type="InterPro" id="IPR002413">
    <property type="entry name" value="V5_allergen-like"/>
</dbReference>
<feature type="domain" description="SCP" evidence="5">
    <location>
        <begin position="201"/>
        <end position="333"/>
    </location>
</feature>
<keyword evidence="7" id="KW-1185">Reference proteome</keyword>
<feature type="region of interest" description="Disordered" evidence="3">
    <location>
        <begin position="110"/>
        <end position="196"/>
    </location>
</feature>
<evidence type="ECO:0000313" key="6">
    <source>
        <dbReference type="EMBL" id="WOL11069.1"/>
    </source>
</evidence>
<evidence type="ECO:0000313" key="7">
    <source>
        <dbReference type="Proteomes" id="UP001327560"/>
    </source>
</evidence>
<comment type="function">
    <text evidence="1">Probably involved in the defense reaction of plants against pathogens.</text>
</comment>
<gene>
    <name evidence="6" type="ORF">Cni_G19830</name>
</gene>
<feature type="compositionally biased region" description="Pro residues" evidence="3">
    <location>
        <begin position="164"/>
        <end position="194"/>
    </location>
</feature>
<feature type="compositionally biased region" description="Low complexity" evidence="3">
    <location>
        <begin position="110"/>
        <end position="119"/>
    </location>
</feature>
<evidence type="ECO:0000256" key="4">
    <source>
        <dbReference type="SAM" id="SignalP"/>
    </source>
</evidence>
<evidence type="ECO:0000259" key="5">
    <source>
        <dbReference type="SMART" id="SM00198"/>
    </source>
</evidence>
<dbReference type="FunFam" id="3.40.33.10:FF:000004">
    <property type="entry name" value="CAP, cysteine-rich secretory protein, antigen 5"/>
    <property type="match status" value="1"/>
</dbReference>
<dbReference type="EMBL" id="CP136895">
    <property type="protein sequence ID" value="WOL11069.1"/>
    <property type="molecule type" value="Genomic_DNA"/>
</dbReference>
<feature type="signal peptide" evidence="4">
    <location>
        <begin position="1"/>
        <end position="28"/>
    </location>
</feature>
<evidence type="ECO:0000256" key="3">
    <source>
        <dbReference type="SAM" id="MobiDB-lite"/>
    </source>
</evidence>
<evidence type="ECO:0000256" key="2">
    <source>
        <dbReference type="ARBA" id="ARBA00023265"/>
    </source>
</evidence>
<dbReference type="CDD" id="cd05381">
    <property type="entry name" value="CAP_PR-1"/>
    <property type="match status" value="1"/>
</dbReference>
<dbReference type="InterPro" id="IPR014044">
    <property type="entry name" value="CAP_dom"/>
</dbReference>